<accession>A0A2M9V5L0</accession>
<evidence type="ECO:0000256" key="1">
    <source>
        <dbReference type="ARBA" id="ARBA00011900"/>
    </source>
</evidence>
<dbReference type="InterPro" id="IPR025931">
    <property type="entry name" value="TaqI_C"/>
</dbReference>
<keyword evidence="3" id="KW-0808">Transferase</keyword>
<dbReference type="AlphaFoldDB" id="A0A2M9V5L0"/>
<dbReference type="Proteomes" id="UP000231846">
    <property type="component" value="Unassembled WGS sequence"/>
</dbReference>
<dbReference type="EC" id="2.1.1.72" evidence="1"/>
<dbReference type="Pfam" id="PF12950">
    <property type="entry name" value="TaqI_C"/>
    <property type="match status" value="1"/>
</dbReference>
<reference evidence="6 7" key="1">
    <citation type="journal article" date="2017" name="MBio">
        <title>Gut Symbiont Bacteroides fragilis Secretes a Eukaryotic-Like Ubiquitin Protein That Mediates Intraspecies Antagonism.</title>
        <authorList>
            <person name="Chatzidaki-Livanis M."/>
            <person name="Coyne M.J."/>
            <person name="Roelofs K.G."/>
            <person name="Gentyala R.R."/>
            <person name="Caldwell J.M."/>
            <person name="Comstock L.E."/>
        </authorList>
    </citation>
    <scope>NUCLEOTIDE SEQUENCE [LARGE SCALE GENOMIC DNA]</scope>
    <source>
        <strain evidence="6 7">12905</strain>
    </source>
</reference>
<dbReference type="RefSeq" id="WP_032566901.1">
    <property type="nucleotide sequence ID" value="NZ_PDCW01000020.1"/>
</dbReference>
<comment type="caution">
    <text evidence="6">The sequence shown here is derived from an EMBL/GenBank/DDBJ whole genome shotgun (WGS) entry which is preliminary data.</text>
</comment>
<evidence type="ECO:0000256" key="2">
    <source>
        <dbReference type="ARBA" id="ARBA00022603"/>
    </source>
</evidence>
<keyword evidence="2" id="KW-0489">Methyltransferase</keyword>
<evidence type="ECO:0000256" key="4">
    <source>
        <dbReference type="ARBA" id="ARBA00047942"/>
    </source>
</evidence>
<evidence type="ECO:0000256" key="3">
    <source>
        <dbReference type="ARBA" id="ARBA00022679"/>
    </source>
</evidence>
<gene>
    <name evidence="6" type="ORF">CQW34_02862</name>
</gene>
<name>A0A2M9V5L0_BACFG</name>
<evidence type="ECO:0000313" key="6">
    <source>
        <dbReference type="EMBL" id="PJY73898.1"/>
    </source>
</evidence>
<dbReference type="PANTHER" id="PTHR33841:SF1">
    <property type="entry name" value="DNA METHYLTRANSFERASE A"/>
    <property type="match status" value="1"/>
</dbReference>
<dbReference type="InterPro" id="IPR050953">
    <property type="entry name" value="N4_N6_ade-DNA_methylase"/>
</dbReference>
<sequence>MFGRAQGINFGGIPKLLAPEISLGGNFSYDINGQFYSTTKVYGYIKKSNCKYSYHFLLGLLNSNTFWFFIQNTGYILRGGYFTFKTNYVAPFPIPNFDDANKQIINDIEKEVENILNKRERDSKCDVSCFMQRIDDLVFQLYGFTKNEIITIISMSF</sequence>
<dbReference type="PANTHER" id="PTHR33841">
    <property type="entry name" value="DNA METHYLTRANSFERASE YEEA-RELATED"/>
    <property type="match status" value="1"/>
</dbReference>
<proteinExistence type="predicted"/>
<evidence type="ECO:0000259" key="5">
    <source>
        <dbReference type="Pfam" id="PF12950"/>
    </source>
</evidence>
<evidence type="ECO:0000313" key="7">
    <source>
        <dbReference type="Proteomes" id="UP000231846"/>
    </source>
</evidence>
<organism evidence="6 7">
    <name type="scientific">Bacteroides fragilis</name>
    <dbReference type="NCBI Taxonomy" id="817"/>
    <lineage>
        <taxon>Bacteria</taxon>
        <taxon>Pseudomonadati</taxon>
        <taxon>Bacteroidota</taxon>
        <taxon>Bacteroidia</taxon>
        <taxon>Bacteroidales</taxon>
        <taxon>Bacteroidaceae</taxon>
        <taxon>Bacteroides</taxon>
    </lineage>
</organism>
<dbReference type="EMBL" id="PDCW01000020">
    <property type="protein sequence ID" value="PJY73898.1"/>
    <property type="molecule type" value="Genomic_DNA"/>
</dbReference>
<comment type="catalytic activity">
    <reaction evidence="4">
        <text>a 2'-deoxyadenosine in DNA + S-adenosyl-L-methionine = an N(6)-methyl-2'-deoxyadenosine in DNA + S-adenosyl-L-homocysteine + H(+)</text>
        <dbReference type="Rhea" id="RHEA:15197"/>
        <dbReference type="Rhea" id="RHEA-COMP:12418"/>
        <dbReference type="Rhea" id="RHEA-COMP:12419"/>
        <dbReference type="ChEBI" id="CHEBI:15378"/>
        <dbReference type="ChEBI" id="CHEBI:57856"/>
        <dbReference type="ChEBI" id="CHEBI:59789"/>
        <dbReference type="ChEBI" id="CHEBI:90615"/>
        <dbReference type="ChEBI" id="CHEBI:90616"/>
        <dbReference type="EC" id="2.1.1.72"/>
    </reaction>
</comment>
<dbReference type="GO" id="GO:0032259">
    <property type="term" value="P:methylation"/>
    <property type="evidence" value="ECO:0007669"/>
    <property type="project" value="UniProtKB-KW"/>
</dbReference>
<dbReference type="GO" id="GO:0009007">
    <property type="term" value="F:site-specific DNA-methyltransferase (adenine-specific) activity"/>
    <property type="evidence" value="ECO:0007669"/>
    <property type="project" value="UniProtKB-EC"/>
</dbReference>
<protein>
    <recommendedName>
        <fullName evidence="1">site-specific DNA-methyltransferase (adenine-specific)</fullName>
        <ecNumber evidence="1">2.1.1.72</ecNumber>
    </recommendedName>
</protein>
<feature type="domain" description="TaqI-like C-terminal specificity" evidence="5">
    <location>
        <begin position="13"/>
        <end position="94"/>
    </location>
</feature>